<accession>A0AAD5WFQ7</accession>
<keyword evidence="2" id="KW-1185">Reference proteome</keyword>
<proteinExistence type="predicted"/>
<dbReference type="Proteomes" id="UP001196413">
    <property type="component" value="Unassembled WGS sequence"/>
</dbReference>
<protein>
    <submittedName>
        <fullName evidence="1">Uncharacterized protein</fullName>
    </submittedName>
</protein>
<organism evidence="1 2">
    <name type="scientific">Parelaphostrongylus tenuis</name>
    <name type="common">Meningeal worm</name>
    <dbReference type="NCBI Taxonomy" id="148309"/>
    <lineage>
        <taxon>Eukaryota</taxon>
        <taxon>Metazoa</taxon>
        <taxon>Ecdysozoa</taxon>
        <taxon>Nematoda</taxon>
        <taxon>Chromadorea</taxon>
        <taxon>Rhabditida</taxon>
        <taxon>Rhabditina</taxon>
        <taxon>Rhabditomorpha</taxon>
        <taxon>Strongyloidea</taxon>
        <taxon>Metastrongylidae</taxon>
        <taxon>Parelaphostrongylus</taxon>
    </lineage>
</organism>
<comment type="caution">
    <text evidence="1">The sequence shown here is derived from an EMBL/GenBank/DDBJ whole genome shotgun (WGS) entry which is preliminary data.</text>
</comment>
<sequence>MDEAYIERTPPVPEDDPTILHVVRTCSLEELFGCIASLFALAVFTPQYSTNYSMKLMSAAVFDTITIMNNSGEKKRRMENVLGSALSRGLTVQSHTRAFNVTGLQTLPVAMVYAGKPDVATRVPGMSASNASAHAFVERLVMQTVFDVLEDQGRSALLPGALISTILGQLTVRIGYVPMRCQAVLSSPTDMAVTLEHVDLQNCIIIGSTVTGICTPKMAMMGKMCTMARCRCNGYSQRALE</sequence>
<dbReference type="AlphaFoldDB" id="A0AAD5WFQ7"/>
<gene>
    <name evidence="1" type="ORF">KIN20_029582</name>
</gene>
<name>A0AAD5WFQ7_PARTN</name>
<evidence type="ECO:0000313" key="1">
    <source>
        <dbReference type="EMBL" id="KAJ1368451.1"/>
    </source>
</evidence>
<dbReference type="EMBL" id="JAHQIW010006193">
    <property type="protein sequence ID" value="KAJ1368451.1"/>
    <property type="molecule type" value="Genomic_DNA"/>
</dbReference>
<evidence type="ECO:0000313" key="2">
    <source>
        <dbReference type="Proteomes" id="UP001196413"/>
    </source>
</evidence>
<reference evidence="1" key="1">
    <citation type="submission" date="2021-06" db="EMBL/GenBank/DDBJ databases">
        <title>Parelaphostrongylus tenuis whole genome reference sequence.</title>
        <authorList>
            <person name="Garwood T.J."/>
            <person name="Larsen P.A."/>
            <person name="Fountain-Jones N.M."/>
            <person name="Garbe J.R."/>
            <person name="Macchietto M.G."/>
            <person name="Kania S.A."/>
            <person name="Gerhold R.W."/>
            <person name="Richards J.E."/>
            <person name="Wolf T.M."/>
        </authorList>
    </citation>
    <scope>NUCLEOTIDE SEQUENCE</scope>
    <source>
        <strain evidence="1">MNPRO001-30</strain>
        <tissue evidence="1">Meninges</tissue>
    </source>
</reference>